<evidence type="ECO:0000256" key="3">
    <source>
        <dbReference type="ARBA" id="ARBA00022729"/>
    </source>
</evidence>
<evidence type="ECO:0000256" key="5">
    <source>
        <dbReference type="SAM" id="SignalP"/>
    </source>
</evidence>
<dbReference type="EMBL" id="AQQR01000003">
    <property type="protein sequence ID" value="OWU74998.1"/>
    <property type="molecule type" value="Genomic_DNA"/>
</dbReference>
<keyword evidence="8" id="KW-1185">Reference proteome</keyword>
<keyword evidence="4" id="KW-0029">Amino-acid transport</keyword>
<feature type="signal peptide" evidence="5">
    <location>
        <begin position="1"/>
        <end position="26"/>
    </location>
</feature>
<feature type="chain" id="PRO_5012126743" evidence="5">
    <location>
        <begin position="27"/>
        <end position="390"/>
    </location>
</feature>
<accession>A0A225NLD9</accession>
<reference evidence="7 8" key="1">
    <citation type="submission" date="2013-04" db="EMBL/GenBank/DDBJ databases">
        <title>Oceanicola sp. 22II1-22F33 Genome Sequencing.</title>
        <authorList>
            <person name="Lai Q."/>
            <person name="Li G."/>
            <person name="Shao Z."/>
        </authorList>
    </citation>
    <scope>NUCLEOTIDE SEQUENCE [LARGE SCALE GENOMIC DNA]</scope>
    <source>
        <strain evidence="7 8">22II1-22F33</strain>
    </source>
</reference>
<dbReference type="CDD" id="cd19978">
    <property type="entry name" value="PBP1_ABC_ligand_binding-like"/>
    <property type="match status" value="1"/>
</dbReference>
<protein>
    <submittedName>
        <fullName evidence="7">ABC transporter substrate-binding protein</fullName>
    </submittedName>
</protein>
<evidence type="ECO:0000259" key="6">
    <source>
        <dbReference type="Pfam" id="PF13458"/>
    </source>
</evidence>
<evidence type="ECO:0000256" key="2">
    <source>
        <dbReference type="ARBA" id="ARBA00022448"/>
    </source>
</evidence>
<name>A0A225NLD9_9RHOB</name>
<proteinExistence type="inferred from homology"/>
<keyword evidence="2" id="KW-0813">Transport</keyword>
<dbReference type="PRINTS" id="PR00337">
    <property type="entry name" value="LEUILEVALBP"/>
</dbReference>
<gene>
    <name evidence="7" type="ORF">ATO3_10685</name>
</gene>
<comment type="caution">
    <text evidence="7">The sequence shown here is derived from an EMBL/GenBank/DDBJ whole genome shotgun (WGS) entry which is preliminary data.</text>
</comment>
<feature type="domain" description="Leucine-binding protein" evidence="6">
    <location>
        <begin position="35"/>
        <end position="379"/>
    </location>
</feature>
<dbReference type="SUPFAM" id="SSF53822">
    <property type="entry name" value="Periplasmic binding protein-like I"/>
    <property type="match status" value="1"/>
</dbReference>
<evidence type="ECO:0000256" key="1">
    <source>
        <dbReference type="ARBA" id="ARBA00010062"/>
    </source>
</evidence>
<dbReference type="OrthoDB" id="9147078at2"/>
<dbReference type="Pfam" id="PF13458">
    <property type="entry name" value="Peripla_BP_6"/>
    <property type="match status" value="1"/>
</dbReference>
<dbReference type="GO" id="GO:0006865">
    <property type="term" value="P:amino acid transport"/>
    <property type="evidence" value="ECO:0007669"/>
    <property type="project" value="UniProtKB-KW"/>
</dbReference>
<evidence type="ECO:0000256" key="4">
    <source>
        <dbReference type="ARBA" id="ARBA00022970"/>
    </source>
</evidence>
<evidence type="ECO:0000313" key="8">
    <source>
        <dbReference type="Proteomes" id="UP000215377"/>
    </source>
</evidence>
<dbReference type="InterPro" id="IPR028081">
    <property type="entry name" value="Leu-bd"/>
</dbReference>
<dbReference type="AlphaFoldDB" id="A0A225NLD9"/>
<organism evidence="7 8">
    <name type="scientific">Marinibacterium profundimaris</name>
    <dbReference type="NCBI Taxonomy" id="1679460"/>
    <lineage>
        <taxon>Bacteria</taxon>
        <taxon>Pseudomonadati</taxon>
        <taxon>Pseudomonadota</taxon>
        <taxon>Alphaproteobacteria</taxon>
        <taxon>Rhodobacterales</taxon>
        <taxon>Paracoccaceae</taxon>
        <taxon>Marinibacterium</taxon>
    </lineage>
</organism>
<keyword evidence="3 5" id="KW-0732">Signal</keyword>
<dbReference type="InterPro" id="IPR028082">
    <property type="entry name" value="Peripla_BP_I"/>
</dbReference>
<dbReference type="PANTHER" id="PTHR47235">
    <property type="entry name" value="BLR6548 PROTEIN"/>
    <property type="match status" value="1"/>
</dbReference>
<dbReference type="InterPro" id="IPR000709">
    <property type="entry name" value="Leu_Ile_Val-bd"/>
</dbReference>
<sequence length="390" mass="40612">MNRIAASLVAALATGAIAVSPAPLRAAEGVSADQVTFAQVAALEGPAAALGLGMQTGLRAAFAEANAAGGIHGRQIVLDSFDDGYEPDRSIDQVKALISGDGHLGLVGMVGTPTASATQPISTEAQMPYIGAFTGAGFLRDASHGNIFNVRASYFAETEAWIRYLVDERGMDTIALLYQDDGFGRVGLNGVTEALERRGMTLAATGTYTRNTVAVKKALLDIRKAEPDAVVMVGAYKPVAEFIKLARKLKLDPTFVNISFVGSDALAQELGEAGEGVIISQVVPFPWDDSLPLVADYTRALAALDPAVEPGFVSLEGYLAGRLVIEALEAAGPRLTRAGFLAALNGLREVDFGGVTMTFGPDDNQGMDSVFLTRITAEGDFQPVAGSGGS</sequence>
<comment type="similarity">
    <text evidence="1">Belongs to the leucine-binding protein family.</text>
</comment>
<dbReference type="PANTHER" id="PTHR47235:SF1">
    <property type="entry name" value="BLR6548 PROTEIN"/>
    <property type="match status" value="1"/>
</dbReference>
<dbReference type="Proteomes" id="UP000215377">
    <property type="component" value="Unassembled WGS sequence"/>
</dbReference>
<evidence type="ECO:0000313" key="7">
    <source>
        <dbReference type="EMBL" id="OWU74998.1"/>
    </source>
</evidence>
<dbReference type="Gene3D" id="3.40.50.2300">
    <property type="match status" value="2"/>
</dbReference>
<dbReference type="RefSeq" id="WP_088649829.1">
    <property type="nucleotide sequence ID" value="NZ_AQQR01000003.1"/>
</dbReference>